<keyword evidence="4 9" id="KW-0812">Transmembrane</keyword>
<evidence type="ECO:0000256" key="3">
    <source>
        <dbReference type="ARBA" id="ARBA00022670"/>
    </source>
</evidence>
<dbReference type="EC" id="3.4.23.36" evidence="9"/>
<comment type="caution">
    <text evidence="9">Lacks conserved residue(s) required for the propagation of feature annotation.</text>
</comment>
<name>F2JS53_CELLD</name>
<keyword evidence="3 9" id="KW-0645">Protease</keyword>
<dbReference type="AlphaFoldDB" id="F2JS53"/>
<proteinExistence type="inferred from homology"/>
<feature type="transmembrane region" description="Helical" evidence="9">
    <location>
        <begin position="89"/>
        <end position="110"/>
    </location>
</feature>
<evidence type="ECO:0000256" key="6">
    <source>
        <dbReference type="ARBA" id="ARBA00022801"/>
    </source>
</evidence>
<dbReference type="Pfam" id="PF01252">
    <property type="entry name" value="Peptidase_A8"/>
    <property type="match status" value="1"/>
</dbReference>
<evidence type="ECO:0000256" key="5">
    <source>
        <dbReference type="ARBA" id="ARBA00022750"/>
    </source>
</evidence>
<reference evidence="12 13" key="1">
    <citation type="journal article" date="2011" name="J. Bacteriol.">
        <title>Complete genome sequence of the cellulose-degrading bacterium Cellulosilyticum lentocellum.</title>
        <authorList>
            <consortium name="US DOE Joint Genome Institute"/>
            <person name="Miller D.A."/>
            <person name="Suen G."/>
            <person name="Bruce D."/>
            <person name="Copeland A."/>
            <person name="Cheng J.F."/>
            <person name="Detter C."/>
            <person name="Goodwin L.A."/>
            <person name="Han C.S."/>
            <person name="Hauser L.J."/>
            <person name="Land M.L."/>
            <person name="Lapidus A."/>
            <person name="Lucas S."/>
            <person name="Meincke L."/>
            <person name="Pitluck S."/>
            <person name="Tapia R."/>
            <person name="Teshima H."/>
            <person name="Woyke T."/>
            <person name="Fox B.G."/>
            <person name="Angert E.R."/>
            <person name="Currie C.R."/>
        </authorList>
    </citation>
    <scope>NUCLEOTIDE SEQUENCE [LARGE SCALE GENOMIC DNA]</scope>
    <source>
        <strain evidence="13">ATCC 49066 / DSM 5427 / NCIMB 11756 / RHM5</strain>
    </source>
</reference>
<keyword evidence="2 9" id="KW-1003">Cell membrane</keyword>
<keyword evidence="6 9" id="KW-0378">Hydrolase</keyword>
<dbReference type="GO" id="GO:0004190">
    <property type="term" value="F:aspartic-type endopeptidase activity"/>
    <property type="evidence" value="ECO:0007669"/>
    <property type="project" value="UniProtKB-UniRule"/>
</dbReference>
<keyword evidence="8 9" id="KW-0472">Membrane</keyword>
<evidence type="ECO:0000313" key="13">
    <source>
        <dbReference type="Proteomes" id="UP000008467"/>
    </source>
</evidence>
<comment type="similarity">
    <text evidence="1 9 11">Belongs to the peptidase A8 family.</text>
</comment>
<dbReference type="GO" id="GO:0005886">
    <property type="term" value="C:plasma membrane"/>
    <property type="evidence" value="ECO:0007669"/>
    <property type="project" value="UniProtKB-SubCell"/>
</dbReference>
<keyword evidence="7 9" id="KW-1133">Transmembrane helix</keyword>
<feature type="active site" evidence="9">
    <location>
        <position position="131"/>
    </location>
</feature>
<keyword evidence="12" id="KW-0449">Lipoprotein</keyword>
<evidence type="ECO:0000256" key="2">
    <source>
        <dbReference type="ARBA" id="ARBA00022475"/>
    </source>
</evidence>
<keyword evidence="13" id="KW-1185">Reference proteome</keyword>
<evidence type="ECO:0000256" key="8">
    <source>
        <dbReference type="ARBA" id="ARBA00023136"/>
    </source>
</evidence>
<dbReference type="HOGENOM" id="CLU_083252_3_3_9"/>
<evidence type="ECO:0000313" key="12">
    <source>
        <dbReference type="EMBL" id="ADZ83990.1"/>
    </source>
</evidence>
<dbReference type="PANTHER" id="PTHR33695:SF1">
    <property type="entry name" value="LIPOPROTEIN SIGNAL PEPTIDASE"/>
    <property type="match status" value="1"/>
</dbReference>
<evidence type="ECO:0000256" key="10">
    <source>
        <dbReference type="RuleBase" id="RU000594"/>
    </source>
</evidence>
<feature type="transmembrane region" description="Helical" evidence="9">
    <location>
        <begin position="116"/>
        <end position="147"/>
    </location>
</feature>
<dbReference type="UniPathway" id="UPA00665"/>
<dbReference type="EMBL" id="CP002582">
    <property type="protein sequence ID" value="ADZ83990.1"/>
    <property type="molecule type" value="Genomic_DNA"/>
</dbReference>
<evidence type="ECO:0000256" key="11">
    <source>
        <dbReference type="RuleBase" id="RU004181"/>
    </source>
</evidence>
<dbReference type="STRING" id="642492.Clole_2282"/>
<dbReference type="NCBIfam" id="TIGR00077">
    <property type="entry name" value="lspA"/>
    <property type="match status" value="1"/>
</dbReference>
<evidence type="ECO:0000256" key="9">
    <source>
        <dbReference type="HAMAP-Rule" id="MF_00161"/>
    </source>
</evidence>
<dbReference type="KEGG" id="cle:Clole_2282"/>
<comment type="catalytic activity">
    <reaction evidence="9 10">
        <text>Release of signal peptides from bacterial membrane prolipoproteins. Hydrolyzes -Xaa-Yaa-Zaa-|-(S,diacylglyceryl)Cys-, in which Xaa is hydrophobic (preferably Leu), and Yaa (Ala or Ser) and Zaa (Gly or Ala) have small, neutral side chains.</text>
        <dbReference type="EC" id="3.4.23.36"/>
    </reaction>
</comment>
<dbReference type="eggNOG" id="COG0597">
    <property type="taxonomic scope" value="Bacteria"/>
</dbReference>
<sequence length="167" mass="18970">MIVAITLIIIALVGIDQLTKIWAVSTLMNQEDIKIWENVFHFHYVKNEGAAWGILSGKQGFLIIITSIIIIGMLIYIRQLPKSKWGNWGRVAFVLIISGAIGNLIDRLFLGYVRDFIYFILINFPVFNVADMFVVVGVALLMIVLLFGDLEEKKANIEKENIEEEIN</sequence>
<dbReference type="PROSITE" id="PS00855">
    <property type="entry name" value="SPASE_II"/>
    <property type="match status" value="1"/>
</dbReference>
<dbReference type="PRINTS" id="PR00781">
    <property type="entry name" value="LIPOSIGPTASE"/>
</dbReference>
<gene>
    <name evidence="9" type="primary">lspA</name>
    <name evidence="12" type="ordered locus">Clole_2282</name>
</gene>
<feature type="active site" evidence="9">
    <location>
        <position position="115"/>
    </location>
</feature>
<dbReference type="RefSeq" id="WP_013657284.1">
    <property type="nucleotide sequence ID" value="NC_015275.1"/>
</dbReference>
<dbReference type="GO" id="GO:0006508">
    <property type="term" value="P:proteolysis"/>
    <property type="evidence" value="ECO:0007669"/>
    <property type="project" value="UniProtKB-KW"/>
</dbReference>
<keyword evidence="5 9" id="KW-0064">Aspartyl protease</keyword>
<evidence type="ECO:0000256" key="7">
    <source>
        <dbReference type="ARBA" id="ARBA00022989"/>
    </source>
</evidence>
<organism evidence="12 13">
    <name type="scientific">Cellulosilyticum lentocellum (strain ATCC 49066 / DSM 5427 / NCIMB 11756 / RHM5)</name>
    <name type="common">Clostridium lentocellum</name>
    <dbReference type="NCBI Taxonomy" id="642492"/>
    <lineage>
        <taxon>Bacteria</taxon>
        <taxon>Bacillati</taxon>
        <taxon>Bacillota</taxon>
        <taxon>Clostridia</taxon>
        <taxon>Lachnospirales</taxon>
        <taxon>Cellulosilyticaceae</taxon>
        <taxon>Cellulosilyticum</taxon>
    </lineage>
</organism>
<dbReference type="HAMAP" id="MF_00161">
    <property type="entry name" value="LspA"/>
    <property type="match status" value="1"/>
</dbReference>
<comment type="function">
    <text evidence="9 10">This protein specifically catalyzes the removal of signal peptides from prolipoproteins.</text>
</comment>
<dbReference type="InterPro" id="IPR001872">
    <property type="entry name" value="Peptidase_A8"/>
</dbReference>
<feature type="transmembrane region" description="Helical" evidence="9">
    <location>
        <begin position="60"/>
        <end position="77"/>
    </location>
</feature>
<protein>
    <recommendedName>
        <fullName evidence="9">Lipoprotein signal peptidase</fullName>
        <ecNumber evidence="9">3.4.23.36</ecNumber>
    </recommendedName>
    <alternativeName>
        <fullName evidence="9">Prolipoprotein signal peptidase</fullName>
    </alternativeName>
    <alternativeName>
        <fullName evidence="9">Signal peptidase II</fullName>
        <shortName evidence="9">SPase II</shortName>
    </alternativeName>
</protein>
<comment type="subcellular location">
    <subcellularLocation>
        <location evidence="9">Cell membrane</location>
        <topology evidence="9">Multi-pass membrane protein</topology>
    </subcellularLocation>
</comment>
<dbReference type="PANTHER" id="PTHR33695">
    <property type="entry name" value="LIPOPROTEIN SIGNAL PEPTIDASE"/>
    <property type="match status" value="1"/>
</dbReference>
<dbReference type="Proteomes" id="UP000008467">
    <property type="component" value="Chromosome"/>
</dbReference>
<accession>F2JS53</accession>
<evidence type="ECO:0000256" key="1">
    <source>
        <dbReference type="ARBA" id="ARBA00006139"/>
    </source>
</evidence>
<comment type="pathway">
    <text evidence="9">Protein modification; lipoprotein biosynthesis (signal peptide cleavage).</text>
</comment>
<evidence type="ECO:0000256" key="4">
    <source>
        <dbReference type="ARBA" id="ARBA00022692"/>
    </source>
</evidence>